<name>A0A090F5R6_MESPL</name>
<protein>
    <submittedName>
        <fullName evidence="1">Uncharacterized protein</fullName>
    </submittedName>
</protein>
<proteinExistence type="predicted"/>
<gene>
    <name evidence="1" type="ORF">MPL3356_160052</name>
</gene>
<dbReference type="Proteomes" id="UP000045285">
    <property type="component" value="Unassembled WGS sequence"/>
</dbReference>
<evidence type="ECO:0000313" key="1">
    <source>
        <dbReference type="EMBL" id="CDX14572.1"/>
    </source>
</evidence>
<accession>A0A090F5R6</accession>
<evidence type="ECO:0000313" key="2">
    <source>
        <dbReference type="Proteomes" id="UP000045285"/>
    </source>
</evidence>
<organism evidence="1 2">
    <name type="scientific">Mesorhizobium plurifarium</name>
    <dbReference type="NCBI Taxonomy" id="69974"/>
    <lineage>
        <taxon>Bacteria</taxon>
        <taxon>Pseudomonadati</taxon>
        <taxon>Pseudomonadota</taxon>
        <taxon>Alphaproteobacteria</taxon>
        <taxon>Hyphomicrobiales</taxon>
        <taxon>Phyllobacteriaceae</taxon>
        <taxon>Mesorhizobium</taxon>
    </lineage>
</organism>
<dbReference type="EMBL" id="CCMZ01000008">
    <property type="protein sequence ID" value="CDX14572.1"/>
    <property type="molecule type" value="Genomic_DNA"/>
</dbReference>
<keyword evidence="2" id="KW-1185">Reference proteome</keyword>
<dbReference type="AlphaFoldDB" id="A0A090F5R6"/>
<sequence length="65" mass="7307">MPWARNRADQAAFAGMVKVWAFLPFGQNLGSVAQTFLSPLHRSGCEKFPGYLITSCSRFVIPKFR</sequence>
<reference evidence="2" key="1">
    <citation type="submission" date="2014-08" db="EMBL/GenBank/DDBJ databases">
        <authorList>
            <person name="Moulin L."/>
        </authorList>
    </citation>
    <scope>NUCLEOTIDE SEQUENCE [LARGE SCALE GENOMIC DNA]</scope>
</reference>